<evidence type="ECO:0000313" key="3">
    <source>
        <dbReference type="Proteomes" id="UP000255355"/>
    </source>
</evidence>
<organism evidence="2 3">
    <name type="scientific">Nocardia mexicana</name>
    <dbReference type="NCBI Taxonomy" id="279262"/>
    <lineage>
        <taxon>Bacteria</taxon>
        <taxon>Bacillati</taxon>
        <taxon>Actinomycetota</taxon>
        <taxon>Actinomycetes</taxon>
        <taxon>Mycobacteriales</taxon>
        <taxon>Nocardiaceae</taxon>
        <taxon>Nocardia</taxon>
    </lineage>
</organism>
<dbReference type="SUPFAM" id="SSF53597">
    <property type="entry name" value="Dihydrofolate reductase-like"/>
    <property type="match status" value="1"/>
</dbReference>
<dbReference type="PANTHER" id="PTHR38011:SF11">
    <property type="entry name" value="2,5-DIAMINO-6-RIBOSYLAMINO-4(3H)-PYRIMIDINONE 5'-PHOSPHATE REDUCTASE"/>
    <property type="match status" value="1"/>
</dbReference>
<dbReference type="Pfam" id="PF01872">
    <property type="entry name" value="RibD_C"/>
    <property type="match status" value="1"/>
</dbReference>
<dbReference type="RefSeq" id="WP_068024214.1">
    <property type="nucleotide sequence ID" value="NZ_QQAZ01000018.1"/>
</dbReference>
<dbReference type="EMBL" id="QQAZ01000018">
    <property type="protein sequence ID" value="RDI43929.1"/>
    <property type="molecule type" value="Genomic_DNA"/>
</dbReference>
<gene>
    <name evidence="2" type="ORF">DFR68_118109</name>
</gene>
<evidence type="ECO:0000313" key="2">
    <source>
        <dbReference type="EMBL" id="RDI43929.1"/>
    </source>
</evidence>
<dbReference type="STRING" id="1210089.GCA_001613165_05007"/>
<comment type="caution">
    <text evidence="2">The sequence shown here is derived from an EMBL/GenBank/DDBJ whole genome shotgun (WGS) entry which is preliminary data.</text>
</comment>
<dbReference type="GO" id="GO:0009231">
    <property type="term" value="P:riboflavin biosynthetic process"/>
    <property type="evidence" value="ECO:0007669"/>
    <property type="project" value="InterPro"/>
</dbReference>
<reference evidence="2 3" key="1">
    <citation type="submission" date="2018-07" db="EMBL/GenBank/DDBJ databases">
        <title>Genomic Encyclopedia of Type Strains, Phase IV (KMG-IV): sequencing the most valuable type-strain genomes for metagenomic binning, comparative biology and taxonomic classification.</title>
        <authorList>
            <person name="Goeker M."/>
        </authorList>
    </citation>
    <scope>NUCLEOTIDE SEQUENCE [LARGE SCALE GENOMIC DNA]</scope>
    <source>
        <strain evidence="2 3">DSM 44952</strain>
    </source>
</reference>
<dbReference type="InterPro" id="IPR002734">
    <property type="entry name" value="RibDG_C"/>
</dbReference>
<dbReference type="Gene3D" id="3.40.430.10">
    <property type="entry name" value="Dihydrofolate Reductase, subunit A"/>
    <property type="match status" value="1"/>
</dbReference>
<protein>
    <submittedName>
        <fullName evidence="2">Dihydrofolate reductase</fullName>
    </submittedName>
</protein>
<dbReference type="InterPro" id="IPR024072">
    <property type="entry name" value="DHFR-like_dom_sf"/>
</dbReference>
<sequence>MRKLVYYVGVSLDGYIAGPGGEIDFYPVSDEMTAWMNERYPEVVPTHIRPHVGMAVDVPNKEWDTLIMGRGTYQPAIDAGIPSPYAHMKQYVVSSTLGPVDDPNVEVVQGDPVELVRRLKQEEGRDIWLCGGGKLASQLVDEIDELIIKSYPVIAGDGVPVLSGNFRPTLFRPTQRHGFDNGAQVTWFTRA</sequence>
<proteinExistence type="predicted"/>
<feature type="domain" description="Bacterial bifunctional deaminase-reductase C-terminal" evidence="1">
    <location>
        <begin position="3"/>
        <end position="165"/>
    </location>
</feature>
<dbReference type="Proteomes" id="UP000255355">
    <property type="component" value="Unassembled WGS sequence"/>
</dbReference>
<dbReference type="InterPro" id="IPR050765">
    <property type="entry name" value="Riboflavin_Biosynth_HTPR"/>
</dbReference>
<dbReference type="GO" id="GO:0008703">
    <property type="term" value="F:5-amino-6-(5-phosphoribosylamino)uracil reductase activity"/>
    <property type="evidence" value="ECO:0007669"/>
    <property type="project" value="InterPro"/>
</dbReference>
<dbReference type="PANTHER" id="PTHR38011">
    <property type="entry name" value="DIHYDROFOLATE REDUCTASE FAMILY PROTEIN (AFU_ORTHOLOGUE AFUA_8G06820)"/>
    <property type="match status" value="1"/>
</dbReference>
<keyword evidence="3" id="KW-1185">Reference proteome</keyword>
<evidence type="ECO:0000259" key="1">
    <source>
        <dbReference type="Pfam" id="PF01872"/>
    </source>
</evidence>
<name>A0A370GKW8_9NOCA</name>
<dbReference type="AlphaFoldDB" id="A0A370GKW8"/>
<dbReference type="OrthoDB" id="195113at2"/>
<accession>A0A370GKW8</accession>